<keyword evidence="2" id="KW-0560">Oxidoreductase</keyword>
<dbReference type="GO" id="GO:0005737">
    <property type="term" value="C:cytoplasm"/>
    <property type="evidence" value="ECO:0007669"/>
    <property type="project" value="TreeGrafter"/>
</dbReference>
<name>A0A7W7KLB0_PSENT</name>
<evidence type="ECO:0000259" key="3">
    <source>
        <dbReference type="Pfam" id="PF01266"/>
    </source>
</evidence>
<dbReference type="Pfam" id="PF01266">
    <property type="entry name" value="DAO"/>
    <property type="match status" value="1"/>
</dbReference>
<protein>
    <submittedName>
        <fullName evidence="4">Glycine/D-amino acid oxidase-like deaminating enzyme</fullName>
    </submittedName>
</protein>
<proteinExistence type="inferred from homology"/>
<dbReference type="InterPro" id="IPR036188">
    <property type="entry name" value="FAD/NAD-bd_sf"/>
</dbReference>
<dbReference type="PANTHER" id="PTHR13847">
    <property type="entry name" value="SARCOSINE DEHYDROGENASE-RELATED"/>
    <property type="match status" value="1"/>
</dbReference>
<dbReference type="PANTHER" id="PTHR13847:SF280">
    <property type="entry name" value="D-AMINO ACID DEHYDROGENASE"/>
    <property type="match status" value="1"/>
</dbReference>
<dbReference type="Proteomes" id="UP000566995">
    <property type="component" value="Unassembled WGS sequence"/>
</dbReference>
<organism evidence="4 5">
    <name type="scientific">Pseudomonas nitroreducens</name>
    <dbReference type="NCBI Taxonomy" id="46680"/>
    <lineage>
        <taxon>Bacteria</taxon>
        <taxon>Pseudomonadati</taxon>
        <taxon>Pseudomonadota</taxon>
        <taxon>Gammaproteobacteria</taxon>
        <taxon>Pseudomonadales</taxon>
        <taxon>Pseudomonadaceae</taxon>
        <taxon>Pseudomonas</taxon>
    </lineage>
</organism>
<dbReference type="InterPro" id="IPR006076">
    <property type="entry name" value="FAD-dep_OxRdtase"/>
</dbReference>
<dbReference type="Gene3D" id="3.30.9.10">
    <property type="entry name" value="D-Amino Acid Oxidase, subunit A, domain 2"/>
    <property type="match status" value="2"/>
</dbReference>
<dbReference type="GO" id="GO:0008718">
    <property type="term" value="F:D-amino-acid dehydrogenase activity"/>
    <property type="evidence" value="ECO:0007669"/>
    <property type="project" value="TreeGrafter"/>
</dbReference>
<dbReference type="RefSeq" id="WP_184591755.1">
    <property type="nucleotide sequence ID" value="NZ_JACHLI010000015.1"/>
</dbReference>
<evidence type="ECO:0000313" key="5">
    <source>
        <dbReference type="Proteomes" id="UP000566995"/>
    </source>
</evidence>
<dbReference type="EMBL" id="JACHLI010000015">
    <property type="protein sequence ID" value="MBB4864884.1"/>
    <property type="molecule type" value="Genomic_DNA"/>
</dbReference>
<sequence length="456" mass="48969">MNSPETALHKTLHASSHNAVNADHGRLPAQVDVAIIGGGLMGCSTAYYLGKAGASVLLLEKSTLAGQQSSRAWGFVRQQSRDEAEVPLMQASIGIWRNLEQELQADLGWRNDGCLFVAGNEVERAGYEAWLSVARDFSLDTVMLSPREVEARLPGYAVAQLGGLFTASDGQAEPTRVARAFAQRARELGVRIVEQCGARGIDMAAGQVVGVDTERGYVKAKTVVCAAGANTFRLLRQLGIELPQQLVRGTVARTTAGPALSGISTIANGVGFRQRLDGSFNIADDAHVDVDMTLGHLRALHWYAPSLWAHRKSFRFNLNGACLTDLKQRLPWSEAVRLGDGIHVRDPQVRPNRRSLATALHGLKAAFPDQRHLQIADSWAGGIDVLPDGIPVIDAQTAPVGLAVATGFCGHGFAMGPVVGKTLADWIHTGQPGLDMRQLRLSRFAEGDVKPPSSLF</sequence>
<dbReference type="SUPFAM" id="SSF51905">
    <property type="entry name" value="FAD/NAD(P)-binding domain"/>
    <property type="match status" value="1"/>
</dbReference>
<evidence type="ECO:0000256" key="1">
    <source>
        <dbReference type="ARBA" id="ARBA00009410"/>
    </source>
</evidence>
<dbReference type="PRINTS" id="PR00420">
    <property type="entry name" value="RNGMNOXGNASE"/>
</dbReference>
<dbReference type="AlphaFoldDB" id="A0A7W7KLB0"/>
<dbReference type="Gene3D" id="3.50.50.60">
    <property type="entry name" value="FAD/NAD(P)-binding domain"/>
    <property type="match status" value="2"/>
</dbReference>
<gene>
    <name evidence="4" type="ORF">HNP46_003760</name>
</gene>
<comment type="caution">
    <text evidence="4">The sequence shown here is derived from an EMBL/GenBank/DDBJ whole genome shotgun (WGS) entry which is preliminary data.</text>
</comment>
<reference evidence="4 5" key="1">
    <citation type="submission" date="2020-08" db="EMBL/GenBank/DDBJ databases">
        <title>Functional genomics of gut bacteria from endangered species of beetles.</title>
        <authorList>
            <person name="Carlos-Shanley C."/>
        </authorList>
    </citation>
    <scope>NUCLEOTIDE SEQUENCE [LARGE SCALE GENOMIC DNA]</scope>
    <source>
        <strain evidence="4 5">S00179</strain>
    </source>
</reference>
<feature type="domain" description="FAD dependent oxidoreductase" evidence="3">
    <location>
        <begin position="32"/>
        <end position="426"/>
    </location>
</feature>
<comment type="similarity">
    <text evidence="1">Belongs to the DadA oxidoreductase family.</text>
</comment>
<accession>A0A7W7KLB0</accession>
<evidence type="ECO:0000313" key="4">
    <source>
        <dbReference type="EMBL" id="MBB4864884.1"/>
    </source>
</evidence>
<dbReference type="GO" id="GO:0005886">
    <property type="term" value="C:plasma membrane"/>
    <property type="evidence" value="ECO:0007669"/>
    <property type="project" value="TreeGrafter"/>
</dbReference>
<dbReference type="GO" id="GO:0055130">
    <property type="term" value="P:D-alanine catabolic process"/>
    <property type="evidence" value="ECO:0007669"/>
    <property type="project" value="TreeGrafter"/>
</dbReference>
<evidence type="ECO:0000256" key="2">
    <source>
        <dbReference type="ARBA" id="ARBA00023002"/>
    </source>
</evidence>